<dbReference type="PANTHER" id="PTHR43840">
    <property type="entry name" value="MITOCHONDRIAL METAL TRANSPORTER 1-RELATED"/>
    <property type="match status" value="1"/>
</dbReference>
<dbReference type="InterPro" id="IPR002524">
    <property type="entry name" value="Cation_efflux"/>
</dbReference>
<dbReference type="InterPro" id="IPR050291">
    <property type="entry name" value="CDF_Transporter"/>
</dbReference>
<dbReference type="InterPro" id="IPR027469">
    <property type="entry name" value="Cation_efflux_TMD_sf"/>
</dbReference>
<keyword evidence="3" id="KW-0813">Transport</keyword>
<evidence type="ECO:0000256" key="2">
    <source>
        <dbReference type="ARBA" id="ARBA00008114"/>
    </source>
</evidence>
<reference evidence="10" key="1">
    <citation type="submission" date="2019-11" db="EMBL/GenBank/DDBJ databases">
        <authorList>
            <person name="Feng L."/>
        </authorList>
    </citation>
    <scope>NUCLEOTIDE SEQUENCE</scope>
    <source>
        <strain evidence="10">AvaginalisLFYP127</strain>
    </source>
</reference>
<comment type="subcellular location">
    <subcellularLocation>
        <location evidence="1">Membrane</location>
        <topology evidence="1">Multi-pass membrane protein</topology>
    </subcellularLocation>
</comment>
<feature type="domain" description="Cation efflux protein cytoplasmic" evidence="9">
    <location>
        <begin position="228"/>
        <end position="303"/>
    </location>
</feature>
<dbReference type="InterPro" id="IPR027470">
    <property type="entry name" value="Cation_efflux_CTD"/>
</dbReference>
<evidence type="ECO:0000256" key="1">
    <source>
        <dbReference type="ARBA" id="ARBA00004141"/>
    </source>
</evidence>
<dbReference type="AlphaFoldDB" id="A0A6N2R0S1"/>
<dbReference type="SUPFAM" id="SSF160240">
    <property type="entry name" value="Cation efflux protein cytoplasmic domain-like"/>
    <property type="match status" value="1"/>
</dbReference>
<feature type="transmembrane region" description="Helical" evidence="7">
    <location>
        <begin position="173"/>
        <end position="191"/>
    </location>
</feature>
<dbReference type="RefSeq" id="WP_156328368.1">
    <property type="nucleotide sequence ID" value="NZ_CACRSW010000001.1"/>
</dbReference>
<dbReference type="Pfam" id="PF16916">
    <property type="entry name" value="ZT_dimer"/>
    <property type="match status" value="1"/>
</dbReference>
<proteinExistence type="inferred from homology"/>
<dbReference type="InterPro" id="IPR036837">
    <property type="entry name" value="Cation_efflux_CTD_sf"/>
</dbReference>
<feature type="transmembrane region" description="Helical" evidence="7">
    <location>
        <begin position="135"/>
        <end position="152"/>
    </location>
</feature>
<dbReference type="Gene3D" id="3.30.70.1350">
    <property type="entry name" value="Cation efflux protein, cytoplasmic domain"/>
    <property type="match status" value="1"/>
</dbReference>
<protein>
    <submittedName>
        <fullName evidence="10">Ferrous-iron efflux pump FieF</fullName>
    </submittedName>
</protein>
<accession>A0A6N2R0S1</accession>
<dbReference type="Gene3D" id="1.20.1510.10">
    <property type="entry name" value="Cation efflux protein transmembrane domain"/>
    <property type="match status" value="1"/>
</dbReference>
<evidence type="ECO:0000256" key="7">
    <source>
        <dbReference type="SAM" id="Phobius"/>
    </source>
</evidence>
<evidence type="ECO:0000313" key="10">
    <source>
        <dbReference type="EMBL" id="VYS74088.1"/>
    </source>
</evidence>
<keyword evidence="6 7" id="KW-0472">Membrane</keyword>
<dbReference type="NCBIfam" id="TIGR01297">
    <property type="entry name" value="CDF"/>
    <property type="match status" value="1"/>
</dbReference>
<evidence type="ECO:0000256" key="5">
    <source>
        <dbReference type="ARBA" id="ARBA00022989"/>
    </source>
</evidence>
<evidence type="ECO:0000256" key="4">
    <source>
        <dbReference type="ARBA" id="ARBA00022692"/>
    </source>
</evidence>
<evidence type="ECO:0000256" key="6">
    <source>
        <dbReference type="ARBA" id="ARBA00023136"/>
    </source>
</evidence>
<feature type="transmembrane region" description="Helical" evidence="7">
    <location>
        <begin position="97"/>
        <end position="115"/>
    </location>
</feature>
<sequence>MFEILAKRFVKDYKSTDKQRVRLKLISLSGLVGVLINIFLFLIKISIGIIASSSAVMGDAFNNMSDALTSLITLVGAKASSKPADINHPYGHGRSEYIASFLVSILIMFVGFLLFTSSIDSFYKGNLPKLSKLSIIILVISLGFKFYIYFLNKNLDKKLDSKLNYAVMIDARNDILSTISIIFAVIIQKYISFNLDALLGIILSIIVFKPGLDLFIDTIDKLLGKGISEDLHKKIEEIILSGDFVHGYHDLKIHEYGRGKLVGSCDVEVPSNISVGIMHQAVTNIELRLLNELNISITIHMDPTYCLIENEENKKIIEKLRKSVKNANRDIENR</sequence>
<organism evidence="10">
    <name type="scientific">Anaerococcus vaginalis</name>
    <dbReference type="NCBI Taxonomy" id="33037"/>
    <lineage>
        <taxon>Bacteria</taxon>
        <taxon>Bacillati</taxon>
        <taxon>Bacillota</taxon>
        <taxon>Tissierellia</taxon>
        <taxon>Tissierellales</taxon>
        <taxon>Peptoniphilaceae</taxon>
        <taxon>Anaerococcus</taxon>
    </lineage>
</organism>
<evidence type="ECO:0000259" key="9">
    <source>
        <dbReference type="Pfam" id="PF16916"/>
    </source>
</evidence>
<dbReference type="GO" id="GO:0008324">
    <property type="term" value="F:monoatomic cation transmembrane transporter activity"/>
    <property type="evidence" value="ECO:0007669"/>
    <property type="project" value="InterPro"/>
</dbReference>
<dbReference type="FunFam" id="1.20.1510.10:FF:000006">
    <property type="entry name" value="Divalent cation efflux transporter"/>
    <property type="match status" value="1"/>
</dbReference>
<dbReference type="GO" id="GO:0016020">
    <property type="term" value="C:membrane"/>
    <property type="evidence" value="ECO:0007669"/>
    <property type="project" value="UniProtKB-SubCell"/>
</dbReference>
<dbReference type="PANTHER" id="PTHR43840:SF50">
    <property type="entry name" value="MANGANESE EFFLUX SYSTEM PROTEIN MNES"/>
    <property type="match status" value="1"/>
</dbReference>
<feature type="transmembrane region" description="Helical" evidence="7">
    <location>
        <begin position="197"/>
        <end position="216"/>
    </location>
</feature>
<name>A0A6N2R0S1_9FIRM</name>
<gene>
    <name evidence="10" type="primary">fieF</name>
    <name evidence="10" type="ORF">AVLFYP127_00122</name>
</gene>
<keyword evidence="4 7" id="KW-0812">Transmembrane</keyword>
<feature type="transmembrane region" description="Helical" evidence="7">
    <location>
        <begin position="21"/>
        <end position="43"/>
    </location>
</feature>
<comment type="similarity">
    <text evidence="2">Belongs to the cation diffusion facilitator (CDF) transporter (TC 2.A.4) family.</text>
</comment>
<evidence type="ECO:0000256" key="3">
    <source>
        <dbReference type="ARBA" id="ARBA00022448"/>
    </source>
</evidence>
<keyword evidence="5 7" id="KW-1133">Transmembrane helix</keyword>
<dbReference type="Pfam" id="PF01545">
    <property type="entry name" value="Cation_efflux"/>
    <property type="match status" value="1"/>
</dbReference>
<dbReference type="EMBL" id="CACRSW010000001">
    <property type="protein sequence ID" value="VYS74088.1"/>
    <property type="molecule type" value="Genomic_DNA"/>
</dbReference>
<dbReference type="SUPFAM" id="SSF161111">
    <property type="entry name" value="Cation efflux protein transmembrane domain-like"/>
    <property type="match status" value="1"/>
</dbReference>
<feature type="domain" description="Cation efflux protein transmembrane" evidence="8">
    <location>
        <begin position="31"/>
        <end position="223"/>
    </location>
</feature>
<evidence type="ECO:0000259" key="8">
    <source>
        <dbReference type="Pfam" id="PF01545"/>
    </source>
</evidence>
<dbReference type="InterPro" id="IPR058533">
    <property type="entry name" value="Cation_efflux_TM"/>
</dbReference>